<dbReference type="EMBL" id="JARJCW010000036">
    <property type="protein sequence ID" value="KAJ7207507.1"/>
    <property type="molecule type" value="Genomic_DNA"/>
</dbReference>
<protein>
    <submittedName>
        <fullName evidence="2">Uncharacterized protein</fullName>
    </submittedName>
</protein>
<keyword evidence="1" id="KW-1133">Transmembrane helix</keyword>
<accession>A0AAD6VAN1</accession>
<dbReference type="PANTHER" id="PTHR40465">
    <property type="entry name" value="CHROMOSOME 1, WHOLE GENOME SHOTGUN SEQUENCE"/>
    <property type="match status" value="1"/>
</dbReference>
<keyword evidence="1" id="KW-0472">Membrane</keyword>
<feature type="transmembrane region" description="Helical" evidence="1">
    <location>
        <begin position="12"/>
        <end position="36"/>
    </location>
</feature>
<dbReference type="AlphaFoldDB" id="A0AAD6VAN1"/>
<name>A0AAD6VAN1_9AGAR</name>
<comment type="caution">
    <text evidence="2">The sequence shown here is derived from an EMBL/GenBank/DDBJ whole genome shotgun (WGS) entry which is preliminary data.</text>
</comment>
<evidence type="ECO:0000256" key="1">
    <source>
        <dbReference type="SAM" id="Phobius"/>
    </source>
</evidence>
<evidence type="ECO:0000313" key="2">
    <source>
        <dbReference type="EMBL" id="KAJ7207507.1"/>
    </source>
</evidence>
<feature type="transmembrane region" description="Helical" evidence="1">
    <location>
        <begin position="155"/>
        <end position="181"/>
    </location>
</feature>
<keyword evidence="1" id="KW-0812">Transmembrane</keyword>
<keyword evidence="3" id="KW-1185">Reference proteome</keyword>
<reference evidence="2" key="1">
    <citation type="submission" date="2023-03" db="EMBL/GenBank/DDBJ databases">
        <title>Massive genome expansion in bonnet fungi (Mycena s.s.) driven by repeated elements and novel gene families across ecological guilds.</title>
        <authorList>
            <consortium name="Lawrence Berkeley National Laboratory"/>
            <person name="Harder C.B."/>
            <person name="Miyauchi S."/>
            <person name="Viragh M."/>
            <person name="Kuo A."/>
            <person name="Thoen E."/>
            <person name="Andreopoulos B."/>
            <person name="Lu D."/>
            <person name="Skrede I."/>
            <person name="Drula E."/>
            <person name="Henrissat B."/>
            <person name="Morin E."/>
            <person name="Kohler A."/>
            <person name="Barry K."/>
            <person name="LaButti K."/>
            <person name="Morin E."/>
            <person name="Salamov A."/>
            <person name="Lipzen A."/>
            <person name="Mereny Z."/>
            <person name="Hegedus B."/>
            <person name="Baldrian P."/>
            <person name="Stursova M."/>
            <person name="Weitz H."/>
            <person name="Taylor A."/>
            <person name="Grigoriev I.V."/>
            <person name="Nagy L.G."/>
            <person name="Martin F."/>
            <person name="Kauserud H."/>
        </authorList>
    </citation>
    <scope>NUCLEOTIDE SEQUENCE</scope>
    <source>
        <strain evidence="2">9144</strain>
    </source>
</reference>
<sequence length="221" mass="24701">MPAASLPSTLGALLIGGLSASVLGGMVNLQSILYYRSYYKKDRFPIKTLVAAVWLLDNLHTGLIWGALWIMLIQQFGNRDIDPIPWCIALTVITTAAVTVLVHCFLAQRIFLLSKRNLFMTVPVLTLTFLRLVAASVTTWGMFHYRSFTLFRAHAQWVFTIGLLISTVLDILLTGFLVYLFRTNRTEAGRLNHILDKLILYGVEAGSLTWCITTFVSSGKT</sequence>
<evidence type="ECO:0000313" key="3">
    <source>
        <dbReference type="Proteomes" id="UP001219525"/>
    </source>
</evidence>
<dbReference type="Proteomes" id="UP001219525">
    <property type="component" value="Unassembled WGS sequence"/>
</dbReference>
<proteinExistence type="predicted"/>
<feature type="transmembrane region" description="Helical" evidence="1">
    <location>
        <begin position="83"/>
        <end position="106"/>
    </location>
</feature>
<feature type="transmembrane region" description="Helical" evidence="1">
    <location>
        <begin position="48"/>
        <end position="71"/>
    </location>
</feature>
<organism evidence="2 3">
    <name type="scientific">Mycena pura</name>
    <dbReference type="NCBI Taxonomy" id="153505"/>
    <lineage>
        <taxon>Eukaryota</taxon>
        <taxon>Fungi</taxon>
        <taxon>Dikarya</taxon>
        <taxon>Basidiomycota</taxon>
        <taxon>Agaricomycotina</taxon>
        <taxon>Agaricomycetes</taxon>
        <taxon>Agaricomycetidae</taxon>
        <taxon>Agaricales</taxon>
        <taxon>Marasmiineae</taxon>
        <taxon>Mycenaceae</taxon>
        <taxon>Mycena</taxon>
    </lineage>
</organism>
<gene>
    <name evidence="2" type="ORF">GGX14DRAFT_116644</name>
</gene>
<feature type="transmembrane region" description="Helical" evidence="1">
    <location>
        <begin position="118"/>
        <end position="143"/>
    </location>
</feature>
<dbReference type="PANTHER" id="PTHR40465:SF1">
    <property type="entry name" value="DUF6534 DOMAIN-CONTAINING PROTEIN"/>
    <property type="match status" value="1"/>
</dbReference>